<dbReference type="InterPro" id="IPR032466">
    <property type="entry name" value="Metal_Hydrolase"/>
</dbReference>
<proteinExistence type="predicted"/>
<evidence type="ECO:0000259" key="1">
    <source>
        <dbReference type="Pfam" id="PF01979"/>
    </source>
</evidence>
<dbReference type="InterPro" id="IPR006680">
    <property type="entry name" value="Amidohydro-rel"/>
</dbReference>
<dbReference type="Proteomes" id="UP001595841">
    <property type="component" value="Unassembled WGS sequence"/>
</dbReference>
<gene>
    <name evidence="2" type="ORF">ACFOWS_01910</name>
</gene>
<dbReference type="EMBL" id="JBHSCL010000002">
    <property type="protein sequence ID" value="MFC4218868.1"/>
    <property type="molecule type" value="Genomic_DNA"/>
</dbReference>
<dbReference type="SUPFAM" id="SSF51556">
    <property type="entry name" value="Metallo-dependent hydrolases"/>
    <property type="match status" value="1"/>
</dbReference>
<reference evidence="3" key="1">
    <citation type="journal article" date="2019" name="Int. J. Syst. Evol. Microbiol.">
        <title>The Global Catalogue of Microorganisms (GCM) 10K type strain sequencing project: providing services to taxonomists for standard genome sequencing and annotation.</title>
        <authorList>
            <consortium name="The Broad Institute Genomics Platform"/>
            <consortium name="The Broad Institute Genome Sequencing Center for Infectious Disease"/>
            <person name="Wu L."/>
            <person name="Ma J."/>
        </authorList>
    </citation>
    <scope>NUCLEOTIDE SEQUENCE [LARGE SCALE GENOMIC DNA]</scope>
    <source>
        <strain evidence="3">CGMCC 1.15774</strain>
    </source>
</reference>
<dbReference type="SUPFAM" id="SSF51338">
    <property type="entry name" value="Composite domain of metallo-dependent hydrolases"/>
    <property type="match status" value="1"/>
</dbReference>
<dbReference type="Gene3D" id="3.20.20.140">
    <property type="entry name" value="Metal-dependent hydrolases"/>
    <property type="match status" value="1"/>
</dbReference>
<dbReference type="PANTHER" id="PTHR43135:SF3">
    <property type="entry name" value="ALPHA-D-RIBOSE 1-METHYLPHOSPHONATE 5-TRIPHOSPHATE DIPHOSPHATASE"/>
    <property type="match status" value="1"/>
</dbReference>
<dbReference type="Gene3D" id="2.30.40.10">
    <property type="entry name" value="Urease, subunit C, domain 1"/>
    <property type="match status" value="2"/>
</dbReference>
<dbReference type="Gene3D" id="3.30.110.90">
    <property type="entry name" value="Amidohydrolase"/>
    <property type="match status" value="1"/>
</dbReference>
<sequence length="486" mass="54842">MKKLLFATALGFLLISCTKKETLSGTILVENVSIVDVETGELLPNQNVLIQGDTILDIRTADGNVDYEVGTVIEAEGKFLIPGLWDMHTHPDDPEVWRMNPKQEEKDRLMPLFVVNGVTGIRDMGGDIKLVQRWCSLYKEGKLLAPKIFAGGPLLDGPNPMWDGSVGINSPEEAKQVVDSLIAEGVDFLKIYSLLPRETYLAVSDYANEIDFPFVGHVPYTVPPSEAAQTGMKSQEHLLEILKECSDAPTEEFMASLQAIDDRIERSNRLNDFRLNTFNTSKADSLYGVFKEYDIWHCPTLSMWYKNAWYEDEIPKDADLVEYLPPYLKAYWTPEHNDHLQYRDNKDFIKTKQRLYELYLKMVNRMNQKGIRMLAGTDMGANPLCHPGVGLHNELSAFVEAGLTPTEALKTATINPALFFEIQEEYGTVSQGKIADLVLLNGNPLEDINHVRKIDLIIRDGQVIDSAKIAEIKNSIKAENAYPWRE</sequence>
<feature type="domain" description="Amidohydrolase-related" evidence="1">
    <location>
        <begin position="79"/>
        <end position="463"/>
    </location>
</feature>
<accession>A0ABV8PFV0</accession>
<dbReference type="InterPro" id="IPR011059">
    <property type="entry name" value="Metal-dep_hydrolase_composite"/>
</dbReference>
<dbReference type="RefSeq" id="WP_379762239.1">
    <property type="nucleotide sequence ID" value="NZ_JBHSCL010000002.1"/>
</dbReference>
<evidence type="ECO:0000313" key="3">
    <source>
        <dbReference type="Proteomes" id="UP001595841"/>
    </source>
</evidence>
<organism evidence="2 3">
    <name type="scientific">Flagellimonas marina</name>
    <dbReference type="NCBI Taxonomy" id="1775168"/>
    <lineage>
        <taxon>Bacteria</taxon>
        <taxon>Pseudomonadati</taxon>
        <taxon>Bacteroidota</taxon>
        <taxon>Flavobacteriia</taxon>
        <taxon>Flavobacteriales</taxon>
        <taxon>Flavobacteriaceae</taxon>
        <taxon>Flagellimonas</taxon>
    </lineage>
</organism>
<comment type="caution">
    <text evidence="2">The sequence shown here is derived from an EMBL/GenBank/DDBJ whole genome shotgun (WGS) entry which is preliminary data.</text>
</comment>
<protein>
    <submittedName>
        <fullName evidence="2">Amidohydrolase family protein</fullName>
    </submittedName>
</protein>
<dbReference type="Gene3D" id="3.40.50.10910">
    <property type="entry name" value="Amidohydrolase"/>
    <property type="match status" value="1"/>
</dbReference>
<dbReference type="InterPro" id="IPR051781">
    <property type="entry name" value="Metallo-dep_Hydrolase"/>
</dbReference>
<evidence type="ECO:0000313" key="2">
    <source>
        <dbReference type="EMBL" id="MFC4218868.1"/>
    </source>
</evidence>
<keyword evidence="3" id="KW-1185">Reference proteome</keyword>
<dbReference type="PANTHER" id="PTHR43135">
    <property type="entry name" value="ALPHA-D-RIBOSE 1-METHYLPHOSPHONATE 5-TRIPHOSPHATE DIPHOSPHATASE"/>
    <property type="match status" value="1"/>
</dbReference>
<dbReference type="Pfam" id="PF01979">
    <property type="entry name" value="Amidohydro_1"/>
    <property type="match status" value="1"/>
</dbReference>
<dbReference type="PROSITE" id="PS51257">
    <property type="entry name" value="PROKAR_LIPOPROTEIN"/>
    <property type="match status" value="1"/>
</dbReference>
<name>A0ABV8PFV0_9FLAO</name>